<name>A0A7G1NQB8_9ACTN</name>
<accession>A0A7G1NQB8</accession>
<protein>
    <submittedName>
        <fullName evidence="1">Uncharacterized protein</fullName>
    </submittedName>
</protein>
<sequence length="247" mass="26397">MLRPGHVAESTMTHQLRLRVCAALTTALLAVSGGYAYGTAGEASRTLPTAGPNDEVTRDIESAVQGVDAFWRKHWSDYFTGAYVPPTVLGPYDGASPNAPTCGGEPLVDDNAVYCPTSEDYLAWDMDLMRSGYRFGDGFVYLVVAHEWGHAIQNRLDVRLRTIDSELQADCLAGAELEGAARDGTLVFEPGDVDELRTALVLVADETPWTKVGDHGSASERVAAFTLGQQQGVEGCLPSSVTDGAQS</sequence>
<dbReference type="KEGG" id="stui:GCM10017668_56870"/>
<dbReference type="AlphaFoldDB" id="A0A7G1NQB8"/>
<dbReference type="SUPFAM" id="SSF55486">
    <property type="entry name" value="Metalloproteases ('zincins'), catalytic domain"/>
    <property type="match status" value="1"/>
</dbReference>
<reference evidence="1 2" key="1">
    <citation type="journal article" date="2014" name="Int. J. Syst. Evol. Microbiol.">
        <title>Complete genome sequence of Corynebacterium casei LMG S-19264T (=DSM 44701T), isolated from a smear-ripened cheese.</title>
        <authorList>
            <consortium name="US DOE Joint Genome Institute (JGI-PGF)"/>
            <person name="Walter F."/>
            <person name="Albersmeier A."/>
            <person name="Kalinowski J."/>
            <person name="Ruckert C."/>
        </authorList>
    </citation>
    <scope>NUCLEOTIDE SEQUENCE [LARGE SCALE GENOMIC DNA]</scope>
    <source>
        <strain evidence="1 2">JCM 4255</strain>
    </source>
</reference>
<evidence type="ECO:0000313" key="2">
    <source>
        <dbReference type="Proteomes" id="UP000516373"/>
    </source>
</evidence>
<proteinExistence type="predicted"/>
<dbReference type="EMBL" id="AP023439">
    <property type="protein sequence ID" value="BCL23844.1"/>
    <property type="molecule type" value="Genomic_DNA"/>
</dbReference>
<gene>
    <name evidence="1" type="ORF">GCM10017668_56870</name>
</gene>
<organism evidence="1 2">
    <name type="scientific">Streptomyces tuirus</name>
    <dbReference type="NCBI Taxonomy" id="68278"/>
    <lineage>
        <taxon>Bacteria</taxon>
        <taxon>Bacillati</taxon>
        <taxon>Actinomycetota</taxon>
        <taxon>Actinomycetes</taxon>
        <taxon>Kitasatosporales</taxon>
        <taxon>Streptomycetaceae</taxon>
        <taxon>Streptomyces</taxon>
    </lineage>
</organism>
<dbReference type="Proteomes" id="UP000516373">
    <property type="component" value="Chromosome"/>
</dbReference>
<evidence type="ECO:0000313" key="1">
    <source>
        <dbReference type="EMBL" id="BCL23844.1"/>
    </source>
</evidence>